<reference evidence="4" key="1">
    <citation type="submission" date="2016-10" db="EMBL/GenBank/DDBJ databases">
        <authorList>
            <person name="Varghese N."/>
            <person name="Submissions S."/>
        </authorList>
    </citation>
    <scope>NUCLEOTIDE SEQUENCE [LARGE SCALE GENOMIC DNA]</scope>
    <source>
        <strain evidence="4">CGMCC 1.10971</strain>
    </source>
</reference>
<dbReference type="Proteomes" id="UP000198623">
    <property type="component" value="Unassembled WGS sequence"/>
</dbReference>
<protein>
    <recommendedName>
        <fullName evidence="2">DUF4124 domain-containing protein</fullName>
    </recommendedName>
</protein>
<evidence type="ECO:0000256" key="1">
    <source>
        <dbReference type="SAM" id="Coils"/>
    </source>
</evidence>
<feature type="domain" description="DUF4124" evidence="2">
    <location>
        <begin position="44"/>
        <end position="97"/>
    </location>
</feature>
<organism evidence="3 4">
    <name type="scientific">Neptunomonas qingdaonensis</name>
    <dbReference type="NCBI Taxonomy" id="1045558"/>
    <lineage>
        <taxon>Bacteria</taxon>
        <taxon>Pseudomonadati</taxon>
        <taxon>Pseudomonadota</taxon>
        <taxon>Gammaproteobacteria</taxon>
        <taxon>Oceanospirillales</taxon>
        <taxon>Oceanospirillaceae</taxon>
        <taxon>Neptunomonas</taxon>
    </lineage>
</organism>
<dbReference type="RefSeq" id="WP_143083730.1">
    <property type="nucleotide sequence ID" value="NZ_FOOU01000002.1"/>
</dbReference>
<proteinExistence type="predicted"/>
<dbReference type="AlphaFoldDB" id="A0A1I2NAJ2"/>
<evidence type="ECO:0000313" key="3">
    <source>
        <dbReference type="EMBL" id="SFG00762.1"/>
    </source>
</evidence>
<sequence length="185" mass="21240">MPYLSIPVLRTALLRKPVLRTALLRKPVLRTPMSLTLIFALTLTVLLSSQTARAEIYKWRDENGKLHYSSTPRVLAPNIQEIKLQTAPADRANARRQERLLNQKKRDIQRIERDKENALAEQKVMLKQEARDKDMCEKYQQRYAAYQKEGIKGINLSNGKTQKLTGAAARNALQGTKENVELFCH</sequence>
<feature type="coiled-coil region" evidence="1">
    <location>
        <begin position="94"/>
        <end position="128"/>
    </location>
</feature>
<evidence type="ECO:0000259" key="2">
    <source>
        <dbReference type="Pfam" id="PF13511"/>
    </source>
</evidence>
<evidence type="ECO:0000313" key="4">
    <source>
        <dbReference type="Proteomes" id="UP000198623"/>
    </source>
</evidence>
<dbReference type="EMBL" id="FOOU01000002">
    <property type="protein sequence ID" value="SFG00762.1"/>
    <property type="molecule type" value="Genomic_DNA"/>
</dbReference>
<name>A0A1I2NAJ2_9GAMM</name>
<gene>
    <name evidence="3" type="ORF">SAMN05216175_102391</name>
</gene>
<keyword evidence="4" id="KW-1185">Reference proteome</keyword>
<dbReference type="Pfam" id="PF13511">
    <property type="entry name" value="DUF4124"/>
    <property type="match status" value="1"/>
</dbReference>
<dbReference type="InterPro" id="IPR025392">
    <property type="entry name" value="DUF4124"/>
</dbReference>
<dbReference type="OrthoDB" id="6119597at2"/>
<keyword evidence="1" id="KW-0175">Coiled coil</keyword>
<accession>A0A1I2NAJ2</accession>